<organism evidence="1">
    <name type="scientific">Lotus japonicus</name>
    <name type="common">Lotus corniculatus var. japonicus</name>
    <dbReference type="NCBI Taxonomy" id="34305"/>
    <lineage>
        <taxon>Eukaryota</taxon>
        <taxon>Viridiplantae</taxon>
        <taxon>Streptophyta</taxon>
        <taxon>Embryophyta</taxon>
        <taxon>Tracheophyta</taxon>
        <taxon>Spermatophyta</taxon>
        <taxon>Magnoliopsida</taxon>
        <taxon>eudicotyledons</taxon>
        <taxon>Gunneridae</taxon>
        <taxon>Pentapetalae</taxon>
        <taxon>rosids</taxon>
        <taxon>fabids</taxon>
        <taxon>Fabales</taxon>
        <taxon>Fabaceae</taxon>
        <taxon>Papilionoideae</taxon>
        <taxon>50 kb inversion clade</taxon>
        <taxon>NPAAA clade</taxon>
        <taxon>Hologalegina</taxon>
        <taxon>robinioid clade</taxon>
        <taxon>Loteae</taxon>
        <taxon>Lotus</taxon>
    </lineage>
</organism>
<evidence type="ECO:0000313" key="1">
    <source>
        <dbReference type="EMBL" id="AFK48870.1"/>
    </source>
</evidence>
<reference evidence="1" key="1">
    <citation type="submission" date="2012-05" db="EMBL/GenBank/DDBJ databases">
        <authorList>
            <person name="Krishnakumar V."/>
            <person name="Cheung F."/>
            <person name="Xiao Y."/>
            <person name="Chan A."/>
            <person name="Moskal W.A."/>
            <person name="Town C.D."/>
        </authorList>
    </citation>
    <scope>NUCLEOTIDE SEQUENCE</scope>
</reference>
<name>I3T8M8_LOTJA</name>
<sequence>MNLHLIADPFVKQKISMVKQCQLLHGIFHQMNEPFHH</sequence>
<proteinExistence type="evidence at transcript level"/>
<protein>
    <submittedName>
        <fullName evidence="1">Uncharacterized protein</fullName>
    </submittedName>
</protein>
<dbReference type="EMBL" id="BT149076">
    <property type="protein sequence ID" value="AFK48870.1"/>
    <property type="molecule type" value="mRNA"/>
</dbReference>
<accession>I3T8M8</accession>
<dbReference type="AlphaFoldDB" id="I3T8M8"/>